<evidence type="ECO:0000256" key="5">
    <source>
        <dbReference type="ARBA" id="ARBA00023136"/>
    </source>
</evidence>
<dbReference type="CDD" id="cd17323">
    <property type="entry name" value="MFS_Tpo1_MDR_like"/>
    <property type="match status" value="1"/>
</dbReference>
<organism evidence="9 10">
    <name type="scientific">Lachancea meyersii CBS 8951</name>
    <dbReference type="NCBI Taxonomy" id="1266667"/>
    <lineage>
        <taxon>Eukaryota</taxon>
        <taxon>Fungi</taxon>
        <taxon>Dikarya</taxon>
        <taxon>Ascomycota</taxon>
        <taxon>Saccharomycotina</taxon>
        <taxon>Saccharomycetes</taxon>
        <taxon>Saccharomycetales</taxon>
        <taxon>Saccharomycetaceae</taxon>
        <taxon>Lachancea</taxon>
    </lineage>
</organism>
<feature type="transmembrane region" description="Helical" evidence="7">
    <location>
        <begin position="393"/>
        <end position="415"/>
    </location>
</feature>
<keyword evidence="10" id="KW-1185">Reference proteome</keyword>
<accession>A0A1G4KJ00</accession>
<dbReference type="OrthoDB" id="3936150at2759"/>
<dbReference type="Pfam" id="PF07690">
    <property type="entry name" value="MFS_1"/>
    <property type="match status" value="1"/>
</dbReference>
<feature type="domain" description="Major facilitator superfamily (MFS) profile" evidence="8">
    <location>
        <begin position="302"/>
        <end position="743"/>
    </location>
</feature>
<sequence length="743" mass="80963">MRAISAPAPRHRVVSARFRLPSQKLRLFPGLFIAVHWATAMGPNISIARQRRLIPDERKGEVEEQEGYGTRRLQNVLLTHTHTRLSTLMDDSEQESINSYNSRDSMGQVPHTYVPSTTTTTSAARAGAPRGRAGSETGSETSSAARLRLVPTETVRSLQELGVSPVAPIPDVNAPTTVGTGKAIFPEEYTMETATGLVPVATLQSLGRTQSGTLAATRSRTRRQSFAAAAAAATDSAESGSGSDERKPSGGDADADADGPDGLDAALPTSMPEYDPDIEFVTFVTNDPENPHNWPLWLRWSYTIVMSVLVISVAYGSACITGGLGTVSDKYHVSLEVSILTCSLMVIGFSLGPLIWSPVSDLYGRRVAYFTSLGLYVIFNIPCALAPNIGCLLACRFLCGVWASSGLCLVGGSIADMFPPETRGRAIAFFAYAPYCGPVFGPLVNGFISVSTERMDLIFWVNMAFAGVMWLIVALIPETYAPVILKWRAARLRRETGNPKIMTEQEAQGLSVREMVSACLLRPLYLAATEPVLDLMCFYVCLIYSLLYAFFFAYPVIFGELYGYKDNIIGLMFIPILIGASVALATTTFCENQYLKITKHRNPTPEDRLLGAMIGAPFAAIALWILGATSYKHIIWVGPASSGLAFGYGMVLIYYSLNNYIIDCYAMYASGALATKVFLRSAGGAAFPLFTDQMYHKLGLQWASWLLAFISTAMILIPFGFYYYGKDLRAKLSKKNYAFSGME</sequence>
<evidence type="ECO:0000256" key="7">
    <source>
        <dbReference type="SAM" id="Phobius"/>
    </source>
</evidence>
<feature type="transmembrane region" description="Helical" evidence="7">
    <location>
        <begin position="633"/>
        <end position="655"/>
    </location>
</feature>
<feature type="transmembrane region" description="Helical" evidence="7">
    <location>
        <begin position="427"/>
        <end position="448"/>
    </location>
</feature>
<dbReference type="Gene3D" id="1.20.1250.20">
    <property type="entry name" value="MFS general substrate transporter like domains"/>
    <property type="match status" value="1"/>
</dbReference>
<proteinExistence type="predicted"/>
<dbReference type="PANTHER" id="PTHR23502">
    <property type="entry name" value="MAJOR FACILITATOR SUPERFAMILY"/>
    <property type="match status" value="1"/>
</dbReference>
<feature type="transmembrane region" description="Helical" evidence="7">
    <location>
        <begin position="667"/>
        <end position="690"/>
    </location>
</feature>
<feature type="transmembrane region" description="Helical" evidence="7">
    <location>
        <begin position="337"/>
        <end position="356"/>
    </location>
</feature>
<evidence type="ECO:0000259" key="8">
    <source>
        <dbReference type="PROSITE" id="PS50850"/>
    </source>
</evidence>
<feature type="transmembrane region" description="Helical" evidence="7">
    <location>
        <begin position="532"/>
        <end position="556"/>
    </location>
</feature>
<dbReference type="SUPFAM" id="SSF103473">
    <property type="entry name" value="MFS general substrate transporter"/>
    <property type="match status" value="1"/>
</dbReference>
<evidence type="ECO:0000256" key="4">
    <source>
        <dbReference type="ARBA" id="ARBA00022989"/>
    </source>
</evidence>
<dbReference type="AlphaFoldDB" id="A0A1G4KJ00"/>
<feature type="transmembrane region" description="Helical" evidence="7">
    <location>
        <begin position="368"/>
        <end position="387"/>
    </location>
</feature>
<dbReference type="GO" id="GO:0005886">
    <property type="term" value="C:plasma membrane"/>
    <property type="evidence" value="ECO:0007669"/>
    <property type="project" value="TreeGrafter"/>
</dbReference>
<keyword evidence="5 7" id="KW-0472">Membrane</keyword>
<feature type="compositionally biased region" description="Low complexity" evidence="6">
    <location>
        <begin position="211"/>
        <end position="242"/>
    </location>
</feature>
<dbReference type="InterPro" id="IPR020846">
    <property type="entry name" value="MFS_dom"/>
</dbReference>
<dbReference type="Proteomes" id="UP000191144">
    <property type="component" value="Chromosome H"/>
</dbReference>
<keyword evidence="4 7" id="KW-1133">Transmembrane helix</keyword>
<feature type="transmembrane region" description="Helical" evidence="7">
    <location>
        <begin position="460"/>
        <end position="485"/>
    </location>
</feature>
<evidence type="ECO:0000256" key="6">
    <source>
        <dbReference type="SAM" id="MobiDB-lite"/>
    </source>
</evidence>
<evidence type="ECO:0000313" key="9">
    <source>
        <dbReference type="EMBL" id="SCV04539.1"/>
    </source>
</evidence>
<dbReference type="InterPro" id="IPR036259">
    <property type="entry name" value="MFS_trans_sf"/>
</dbReference>
<evidence type="ECO:0000313" key="10">
    <source>
        <dbReference type="Proteomes" id="UP000191144"/>
    </source>
</evidence>
<gene>
    <name evidence="9" type="ORF">LAME_0H19240G</name>
</gene>
<protein>
    <submittedName>
        <fullName evidence="9">LAME_0H19240g1_1</fullName>
    </submittedName>
</protein>
<feature type="region of interest" description="Disordered" evidence="6">
    <location>
        <begin position="116"/>
        <end position="145"/>
    </location>
</feature>
<feature type="transmembrane region" description="Helical" evidence="7">
    <location>
        <begin position="568"/>
        <end position="589"/>
    </location>
</feature>
<dbReference type="InterPro" id="IPR011701">
    <property type="entry name" value="MFS"/>
</dbReference>
<comment type="subcellular location">
    <subcellularLocation>
        <location evidence="1">Membrane</location>
        <topology evidence="1">Multi-pass membrane protein</topology>
    </subcellularLocation>
</comment>
<feature type="region of interest" description="Disordered" evidence="6">
    <location>
        <begin position="210"/>
        <end position="268"/>
    </location>
</feature>
<dbReference type="PROSITE" id="PS50850">
    <property type="entry name" value="MFS"/>
    <property type="match status" value="1"/>
</dbReference>
<reference evidence="10" key="1">
    <citation type="submission" date="2016-03" db="EMBL/GenBank/DDBJ databases">
        <authorList>
            <person name="Devillers Hugo."/>
        </authorList>
    </citation>
    <scope>NUCLEOTIDE SEQUENCE [LARGE SCALE GENOMIC DNA]</scope>
</reference>
<feature type="transmembrane region" description="Helical" evidence="7">
    <location>
        <begin position="702"/>
        <end position="725"/>
    </location>
</feature>
<keyword evidence="3 7" id="KW-0812">Transmembrane</keyword>
<dbReference type="GO" id="GO:0000297">
    <property type="term" value="F:spermine transmembrane transporter activity"/>
    <property type="evidence" value="ECO:0007669"/>
    <property type="project" value="TreeGrafter"/>
</dbReference>
<feature type="transmembrane region" description="Helical" evidence="7">
    <location>
        <begin position="609"/>
        <end position="627"/>
    </location>
</feature>
<dbReference type="EMBL" id="LT598480">
    <property type="protein sequence ID" value="SCV04539.1"/>
    <property type="molecule type" value="Genomic_DNA"/>
</dbReference>
<name>A0A1G4KJ00_9SACH</name>
<evidence type="ECO:0000256" key="1">
    <source>
        <dbReference type="ARBA" id="ARBA00004141"/>
    </source>
</evidence>
<keyword evidence="2" id="KW-0813">Transport</keyword>
<evidence type="ECO:0000256" key="3">
    <source>
        <dbReference type="ARBA" id="ARBA00022692"/>
    </source>
</evidence>
<feature type="transmembrane region" description="Helical" evidence="7">
    <location>
        <begin position="302"/>
        <end position="325"/>
    </location>
</feature>
<dbReference type="GO" id="GO:0000329">
    <property type="term" value="C:fungal-type vacuole membrane"/>
    <property type="evidence" value="ECO:0007669"/>
    <property type="project" value="TreeGrafter"/>
</dbReference>
<feature type="compositionally biased region" description="Low complexity" evidence="6">
    <location>
        <begin position="116"/>
        <end position="135"/>
    </location>
</feature>
<evidence type="ECO:0000256" key="2">
    <source>
        <dbReference type="ARBA" id="ARBA00022448"/>
    </source>
</evidence>
<dbReference type="FunFam" id="1.20.1250.20:FF:000011">
    <property type="entry name" value="MFS multidrug transporter, putative"/>
    <property type="match status" value="1"/>
</dbReference>
<dbReference type="PANTHER" id="PTHR23502:SF132">
    <property type="entry name" value="POLYAMINE TRANSPORTER 2-RELATED"/>
    <property type="match status" value="1"/>
</dbReference>